<sequence>MLILTTRAVAARSVFSGTCRSSGLGMRMRWGEMQRVWRKPLLTSEQVQLAGRSHGLCARLQAGPPGKETDAEKGRSFREKCWGDQSQPSRRECRLEGKPRLLEYSSLQDAPGSPYMFPAPVLESAASPRAAQLKLFIAVFQK</sequence>
<gene>
    <name evidence="2" type="ORF">HJG60_009607</name>
</gene>
<evidence type="ECO:0000256" key="1">
    <source>
        <dbReference type="SAM" id="MobiDB-lite"/>
    </source>
</evidence>
<accession>A0A833YFF9</accession>
<feature type="region of interest" description="Disordered" evidence="1">
    <location>
        <begin position="58"/>
        <end position="93"/>
    </location>
</feature>
<proteinExistence type="predicted"/>
<evidence type="ECO:0000313" key="2">
    <source>
        <dbReference type="EMBL" id="KAF6073484.1"/>
    </source>
</evidence>
<feature type="compositionally biased region" description="Basic and acidic residues" evidence="1">
    <location>
        <begin position="67"/>
        <end position="82"/>
    </location>
</feature>
<name>A0A833YFF9_9CHIR</name>
<protein>
    <submittedName>
        <fullName evidence="2">Uncharacterized protein</fullName>
    </submittedName>
</protein>
<comment type="caution">
    <text evidence="2">The sequence shown here is derived from an EMBL/GenBank/DDBJ whole genome shotgun (WGS) entry which is preliminary data.</text>
</comment>
<evidence type="ECO:0000313" key="3">
    <source>
        <dbReference type="Proteomes" id="UP000664940"/>
    </source>
</evidence>
<reference evidence="2 3" key="1">
    <citation type="journal article" date="2020" name="Nature">
        <title>Six reference-quality genomes reveal evolution of bat adaptations.</title>
        <authorList>
            <person name="Jebb D."/>
            <person name="Huang Z."/>
            <person name="Pippel M."/>
            <person name="Hughes G.M."/>
            <person name="Lavrichenko K."/>
            <person name="Devanna P."/>
            <person name="Winkler S."/>
            <person name="Jermiin L.S."/>
            <person name="Skirmuntt E.C."/>
            <person name="Katzourakis A."/>
            <person name="Burkitt-Gray L."/>
            <person name="Ray D.A."/>
            <person name="Sullivan K.A.M."/>
            <person name="Roscito J.G."/>
            <person name="Kirilenko B.M."/>
            <person name="Davalos L.M."/>
            <person name="Corthals A.P."/>
            <person name="Power M.L."/>
            <person name="Jones G."/>
            <person name="Ransome R.D."/>
            <person name="Dechmann D.K.N."/>
            <person name="Locatelli A.G."/>
            <person name="Puechmaille S.J."/>
            <person name="Fedrigo O."/>
            <person name="Jarvis E.D."/>
            <person name="Hiller M."/>
            <person name="Vernes S.C."/>
            <person name="Myers E.W."/>
            <person name="Teeling E.C."/>
        </authorList>
    </citation>
    <scope>NUCLEOTIDE SEQUENCE [LARGE SCALE GENOMIC DNA]</scope>
    <source>
        <strain evidence="2">Bat1K_MPI-CBG_1</strain>
    </source>
</reference>
<organism evidence="2 3">
    <name type="scientific">Phyllostomus discolor</name>
    <name type="common">pale spear-nosed bat</name>
    <dbReference type="NCBI Taxonomy" id="89673"/>
    <lineage>
        <taxon>Eukaryota</taxon>
        <taxon>Metazoa</taxon>
        <taxon>Chordata</taxon>
        <taxon>Craniata</taxon>
        <taxon>Vertebrata</taxon>
        <taxon>Euteleostomi</taxon>
        <taxon>Mammalia</taxon>
        <taxon>Eutheria</taxon>
        <taxon>Laurasiatheria</taxon>
        <taxon>Chiroptera</taxon>
        <taxon>Yangochiroptera</taxon>
        <taxon>Phyllostomidae</taxon>
        <taxon>Phyllostominae</taxon>
        <taxon>Phyllostomus</taxon>
    </lineage>
</organism>
<dbReference type="AlphaFoldDB" id="A0A833YFF9"/>
<dbReference type="EMBL" id="JABVXQ010000016">
    <property type="protein sequence ID" value="KAF6073484.1"/>
    <property type="molecule type" value="Genomic_DNA"/>
</dbReference>
<dbReference type="Proteomes" id="UP000664940">
    <property type="component" value="Unassembled WGS sequence"/>
</dbReference>